<dbReference type="RefSeq" id="WP_010686633.1">
    <property type="nucleotide sequence ID" value="NZ_CP043538.1"/>
</dbReference>
<dbReference type="Proteomes" id="UP000012488">
    <property type="component" value="Chromosome"/>
</dbReference>
<reference evidence="2 3" key="2">
    <citation type="journal article" date="2013" name="Genome Announc.">
        <title>Draft Genome Sequence of Methylobacterium mesophilicum Strain SR1.6/6, Isolated from Citrus sinensis.</title>
        <authorList>
            <person name="Marinho Almeida D."/>
            <person name="Dini-Andreote F."/>
            <person name="Camargo Neves A.A."/>
            <person name="Juca Ramos R.T."/>
            <person name="Andreote F.D."/>
            <person name="Carneiro A.R."/>
            <person name="Oliveira de Souza Lima A."/>
            <person name="Caracciolo Gomes de Sa P.H."/>
            <person name="Ribeiro Barbosa M.S."/>
            <person name="Araujo W.L."/>
            <person name="Silva A."/>
        </authorList>
    </citation>
    <scope>NUCLEOTIDE SEQUENCE [LARGE SCALE GENOMIC DNA]</scope>
    <source>
        <strain evidence="2 3">SR1.6/6</strain>
    </source>
</reference>
<gene>
    <name evidence="2" type="ORF">MMSR116_17215</name>
</gene>
<dbReference type="EMBL" id="CP043538">
    <property type="protein sequence ID" value="QGY03439.1"/>
    <property type="molecule type" value="Genomic_DNA"/>
</dbReference>
<organism evidence="2 3">
    <name type="scientific">Methylobacterium mesophilicum SR1.6/6</name>
    <dbReference type="NCBI Taxonomy" id="908290"/>
    <lineage>
        <taxon>Bacteria</taxon>
        <taxon>Pseudomonadati</taxon>
        <taxon>Pseudomonadota</taxon>
        <taxon>Alphaproteobacteria</taxon>
        <taxon>Hyphomicrobiales</taxon>
        <taxon>Methylobacteriaceae</taxon>
        <taxon>Methylobacterium</taxon>
    </lineage>
</organism>
<dbReference type="KEGG" id="mmes:MMSR116_17215"/>
<accession>A0A6B9FNK6</accession>
<evidence type="ECO:0000313" key="2">
    <source>
        <dbReference type="EMBL" id="QGY03439.1"/>
    </source>
</evidence>
<dbReference type="AlphaFoldDB" id="A0A6B9FNK6"/>
<sequence>MSFIDEIRSDRAAWLERARAEPEDAFPGVSWLSMSVADIESLEEVVSGRCPRDDRPIRAARSASLGSAEPIVRRQDGRGTPRVTGGRSGAVTGGPGPEPARQGGAGRRA</sequence>
<feature type="region of interest" description="Disordered" evidence="1">
    <location>
        <begin position="50"/>
        <end position="109"/>
    </location>
</feature>
<reference evidence="2 3" key="1">
    <citation type="journal article" date="2012" name="Genet. Mol. Biol.">
        <title>Analysis of 16S rRNA and mxaF genes revealing insights into Methylobacterium niche-specific plant association.</title>
        <authorList>
            <person name="Dourado M.N."/>
            <person name="Andreote F.D."/>
            <person name="Dini-Andreote F."/>
            <person name="Conti R."/>
            <person name="Araujo J.M."/>
            <person name="Araujo W.L."/>
        </authorList>
    </citation>
    <scope>NUCLEOTIDE SEQUENCE [LARGE SCALE GENOMIC DNA]</scope>
    <source>
        <strain evidence="2 3">SR1.6/6</strain>
    </source>
</reference>
<protein>
    <submittedName>
        <fullName evidence="2">Uncharacterized protein</fullName>
    </submittedName>
</protein>
<feature type="compositionally biased region" description="Gly residues" evidence="1">
    <location>
        <begin position="86"/>
        <end position="95"/>
    </location>
</feature>
<proteinExistence type="predicted"/>
<evidence type="ECO:0000256" key="1">
    <source>
        <dbReference type="SAM" id="MobiDB-lite"/>
    </source>
</evidence>
<name>A0A6B9FNK6_9HYPH</name>
<evidence type="ECO:0000313" key="3">
    <source>
        <dbReference type="Proteomes" id="UP000012488"/>
    </source>
</evidence>